<evidence type="ECO:0000313" key="4">
    <source>
        <dbReference type="Proteomes" id="UP001596116"/>
    </source>
</evidence>
<accession>A0ABW1L0U5</accession>
<keyword evidence="1" id="KW-1133">Transmembrane helix</keyword>
<dbReference type="PROSITE" id="PS51257">
    <property type="entry name" value="PROKAR_LIPOPROTEIN"/>
    <property type="match status" value="1"/>
</dbReference>
<protein>
    <submittedName>
        <fullName evidence="3">Endonuclease/exonuclease/phosphatase family protein</fullName>
    </submittedName>
</protein>
<comment type="caution">
    <text evidence="3">The sequence shown here is derived from an EMBL/GenBank/DDBJ whole genome shotgun (WGS) entry which is preliminary data.</text>
</comment>
<evidence type="ECO:0000256" key="1">
    <source>
        <dbReference type="SAM" id="Phobius"/>
    </source>
</evidence>
<evidence type="ECO:0000313" key="3">
    <source>
        <dbReference type="EMBL" id="MFC6035872.1"/>
    </source>
</evidence>
<feature type="domain" description="Endonuclease/exonuclease/phosphatase" evidence="2">
    <location>
        <begin position="113"/>
        <end position="319"/>
    </location>
</feature>
<dbReference type="EMBL" id="JBHPON010000001">
    <property type="protein sequence ID" value="MFC6035872.1"/>
    <property type="molecule type" value="Genomic_DNA"/>
</dbReference>
<dbReference type="InterPro" id="IPR005135">
    <property type="entry name" value="Endo/exonuclease/phosphatase"/>
</dbReference>
<feature type="transmembrane region" description="Helical" evidence="1">
    <location>
        <begin position="71"/>
        <end position="90"/>
    </location>
</feature>
<dbReference type="Pfam" id="PF03372">
    <property type="entry name" value="Exo_endo_phos"/>
    <property type="match status" value="1"/>
</dbReference>
<dbReference type="SUPFAM" id="SSF56219">
    <property type="entry name" value="DNase I-like"/>
    <property type="match status" value="1"/>
</dbReference>
<dbReference type="Gene3D" id="3.60.10.10">
    <property type="entry name" value="Endonuclease/exonuclease/phosphatase"/>
    <property type="match status" value="1"/>
</dbReference>
<reference evidence="3 4" key="1">
    <citation type="submission" date="2024-09" db="EMBL/GenBank/DDBJ databases">
        <authorList>
            <person name="Zhang Z.-H."/>
        </authorList>
    </citation>
    <scope>NUCLEOTIDE SEQUENCE [LARGE SCALE GENOMIC DNA]</scope>
    <source>
        <strain evidence="3 4">HHTR114</strain>
    </source>
</reference>
<keyword evidence="1" id="KW-0472">Membrane</keyword>
<name>A0ABW1L0U5_9PROT</name>
<proteinExistence type="predicted"/>
<dbReference type="GO" id="GO:0004519">
    <property type="term" value="F:endonuclease activity"/>
    <property type="evidence" value="ECO:0007669"/>
    <property type="project" value="UniProtKB-KW"/>
</dbReference>
<dbReference type="InterPro" id="IPR036691">
    <property type="entry name" value="Endo/exonu/phosph_ase_sf"/>
</dbReference>
<sequence length="343" mass="37670">MRVRRPWRLVVSVFALLACLAGLLVIGLSQLAEQRPALDIYNHAMPYWLILLAFIALTSAWFVWSAGHKTVLAAPALLFAATLYLSWVFIGPEIAGFVRPQRAPAAPEALKIVSYNLNMRNSAGPVAAEWIAAQKADIVLLQEAGDRSREILDALITQYPYQIDCLSSKAHCSTLILLREPPRFSKGLAKGDPQNRKTLSAAYAESCFSGALTRIVSVHLSRPGGARKQERDMVRLAKEMEQFPPDSIIVAGDFNATPWSFALRDLDHALGVKRITHGLMTWPADDPYLPPLLPIDHVYVGDRFQVRDIRLGPANGSDHRPVIVSLALKTTAGATSDSDAECL</sequence>
<feature type="transmembrane region" description="Helical" evidence="1">
    <location>
        <begin position="47"/>
        <end position="64"/>
    </location>
</feature>
<gene>
    <name evidence="3" type="ORF">ACFMB1_09975</name>
</gene>
<keyword evidence="1" id="KW-0812">Transmembrane</keyword>
<dbReference type="RefSeq" id="WP_379878469.1">
    <property type="nucleotide sequence ID" value="NZ_JBHPON010000001.1"/>
</dbReference>
<keyword evidence="4" id="KW-1185">Reference proteome</keyword>
<dbReference type="Proteomes" id="UP001596116">
    <property type="component" value="Unassembled WGS sequence"/>
</dbReference>
<evidence type="ECO:0000259" key="2">
    <source>
        <dbReference type="Pfam" id="PF03372"/>
    </source>
</evidence>
<organism evidence="3 4">
    <name type="scientific">Hyphococcus aureus</name>
    <dbReference type="NCBI Taxonomy" id="2666033"/>
    <lineage>
        <taxon>Bacteria</taxon>
        <taxon>Pseudomonadati</taxon>
        <taxon>Pseudomonadota</taxon>
        <taxon>Alphaproteobacteria</taxon>
        <taxon>Parvularculales</taxon>
        <taxon>Parvularculaceae</taxon>
        <taxon>Hyphococcus</taxon>
    </lineage>
</organism>
<keyword evidence="3" id="KW-0378">Hydrolase</keyword>
<keyword evidence="3" id="KW-0255">Endonuclease</keyword>
<keyword evidence="3" id="KW-0540">Nuclease</keyword>